<name>A0A9P6VXN3_RHOMI</name>
<dbReference type="OrthoDB" id="10548405at2759"/>
<organism evidence="2 3">
    <name type="scientific">Rhodotorula mucilaginosa</name>
    <name type="common">Yeast</name>
    <name type="synonym">Rhodotorula rubra</name>
    <dbReference type="NCBI Taxonomy" id="5537"/>
    <lineage>
        <taxon>Eukaryota</taxon>
        <taxon>Fungi</taxon>
        <taxon>Dikarya</taxon>
        <taxon>Basidiomycota</taxon>
        <taxon>Pucciniomycotina</taxon>
        <taxon>Microbotryomycetes</taxon>
        <taxon>Sporidiobolales</taxon>
        <taxon>Sporidiobolaceae</taxon>
        <taxon>Rhodotorula</taxon>
    </lineage>
</organism>
<dbReference type="AlphaFoldDB" id="A0A9P6VXN3"/>
<feature type="region of interest" description="Disordered" evidence="1">
    <location>
        <begin position="211"/>
        <end position="234"/>
    </location>
</feature>
<evidence type="ECO:0000313" key="2">
    <source>
        <dbReference type="EMBL" id="KAG0658779.1"/>
    </source>
</evidence>
<keyword evidence="3" id="KW-1185">Reference proteome</keyword>
<sequence>MSENVRAHASRRHRHDDDDDDDGRPSPHTASAPLQPRTLGPLVLCQKHTRHGVKVSDLSRLYDAEVAQLNLPRRVDALLACPSWVLGKRHLNAQRRGLLEAVNLFRQWFIEQVLRPKRKATEIPQGILEVPVIVKNTKQEKEAYGTPYRWEFPGLMCPVKLINGRWVLTRDPTLDDQQQQQHYVVGPGLVGSFNGPAPRAFSRRKHLVQMEAARPRHKLDTKPKPERNSAKRNL</sequence>
<dbReference type="EMBL" id="PUHQ01000062">
    <property type="protein sequence ID" value="KAG0658779.1"/>
    <property type="molecule type" value="Genomic_DNA"/>
</dbReference>
<reference evidence="2 3" key="1">
    <citation type="submission" date="2020-11" db="EMBL/GenBank/DDBJ databases">
        <title>Kefir isolates.</title>
        <authorList>
            <person name="Marcisauskas S."/>
            <person name="Kim Y."/>
            <person name="Blasche S."/>
        </authorList>
    </citation>
    <scope>NUCLEOTIDE SEQUENCE [LARGE SCALE GENOMIC DNA]</scope>
    <source>
        <strain evidence="2 3">KR</strain>
    </source>
</reference>
<evidence type="ECO:0000256" key="1">
    <source>
        <dbReference type="SAM" id="MobiDB-lite"/>
    </source>
</evidence>
<evidence type="ECO:0000313" key="3">
    <source>
        <dbReference type="Proteomes" id="UP000777482"/>
    </source>
</evidence>
<feature type="compositionally biased region" description="Basic and acidic residues" evidence="1">
    <location>
        <begin position="218"/>
        <end position="234"/>
    </location>
</feature>
<gene>
    <name evidence="2" type="ORF">C6P46_005644</name>
</gene>
<comment type="caution">
    <text evidence="2">The sequence shown here is derived from an EMBL/GenBank/DDBJ whole genome shotgun (WGS) entry which is preliminary data.</text>
</comment>
<dbReference type="Proteomes" id="UP000777482">
    <property type="component" value="Unassembled WGS sequence"/>
</dbReference>
<proteinExistence type="predicted"/>
<accession>A0A9P6VXN3</accession>
<protein>
    <submittedName>
        <fullName evidence="2">Uncharacterized protein</fullName>
    </submittedName>
</protein>
<feature type="region of interest" description="Disordered" evidence="1">
    <location>
        <begin position="1"/>
        <end position="40"/>
    </location>
</feature>